<gene>
    <name evidence="1" type="primary">NCL1_47421</name>
    <name evidence="1" type="ORF">TNCT_128111</name>
</gene>
<evidence type="ECO:0000313" key="1">
    <source>
        <dbReference type="EMBL" id="GFQ68641.1"/>
    </source>
</evidence>
<dbReference type="EMBL" id="BMAO01030525">
    <property type="protein sequence ID" value="GFQ68641.1"/>
    <property type="molecule type" value="Genomic_DNA"/>
</dbReference>
<comment type="caution">
    <text evidence="1">The sequence shown here is derived from an EMBL/GenBank/DDBJ whole genome shotgun (WGS) entry which is preliminary data.</text>
</comment>
<dbReference type="OrthoDB" id="10338255at2759"/>
<sequence length="171" mass="19274">MGLKLLVGYESIVYGKRKLINGEVRDVAMIRLPIQVLALSVIAVSSVIALKGYDDEFLSYNINADRCVGQSGDQKRCDNYIACAKKLPKRLEDEFHTCVKNNYPGGTLGKCNDKSTLFGTSDEFKNYLMCFVNKLPNKSDLSDDELKQFNEYKKCIKKEGGKCFKERGYPS</sequence>
<proteinExistence type="predicted"/>
<accession>A0A8X6KC80</accession>
<organism evidence="1 2">
    <name type="scientific">Trichonephila clavata</name>
    <name type="common">Joro spider</name>
    <name type="synonym">Nephila clavata</name>
    <dbReference type="NCBI Taxonomy" id="2740835"/>
    <lineage>
        <taxon>Eukaryota</taxon>
        <taxon>Metazoa</taxon>
        <taxon>Ecdysozoa</taxon>
        <taxon>Arthropoda</taxon>
        <taxon>Chelicerata</taxon>
        <taxon>Arachnida</taxon>
        <taxon>Araneae</taxon>
        <taxon>Araneomorphae</taxon>
        <taxon>Entelegynae</taxon>
        <taxon>Araneoidea</taxon>
        <taxon>Nephilidae</taxon>
        <taxon>Trichonephila</taxon>
    </lineage>
</organism>
<reference evidence="1" key="1">
    <citation type="submission" date="2020-07" db="EMBL/GenBank/DDBJ databases">
        <title>Multicomponent nature underlies the extraordinary mechanical properties of spider dragline silk.</title>
        <authorList>
            <person name="Kono N."/>
            <person name="Nakamura H."/>
            <person name="Mori M."/>
            <person name="Yoshida Y."/>
            <person name="Ohtoshi R."/>
            <person name="Malay A.D."/>
            <person name="Moran D.A.P."/>
            <person name="Tomita M."/>
            <person name="Numata K."/>
            <person name="Arakawa K."/>
        </authorList>
    </citation>
    <scope>NUCLEOTIDE SEQUENCE</scope>
</reference>
<dbReference type="AlphaFoldDB" id="A0A8X6KC80"/>
<name>A0A8X6KC80_TRICU</name>
<protein>
    <submittedName>
        <fullName evidence="1">Uncharacterized protein</fullName>
    </submittedName>
</protein>
<dbReference type="Proteomes" id="UP000887116">
    <property type="component" value="Unassembled WGS sequence"/>
</dbReference>
<evidence type="ECO:0000313" key="2">
    <source>
        <dbReference type="Proteomes" id="UP000887116"/>
    </source>
</evidence>
<keyword evidence="2" id="KW-1185">Reference proteome</keyword>